<dbReference type="Proteomes" id="UP000256690">
    <property type="component" value="Unassembled WGS sequence"/>
</dbReference>
<gene>
    <name evidence="2" type="ORF">DSM5745_08198</name>
</gene>
<reference evidence="2 3" key="1">
    <citation type="journal article" date="2018" name="IMA Fungus">
        <title>IMA Genome-F 9: Draft genome sequence of Annulohypoxylon stygium, Aspergillus mulundensis, Berkeleyomyces basicola (syn. Thielaviopsis basicola), Ceratocystis smalleyi, two Cercospora beticola strains, Coleophoma cylindrospora, Fusarium fracticaudum, Phialophora cf. hyalina, and Morchella septimelata.</title>
        <authorList>
            <person name="Wingfield B.D."/>
            <person name="Bills G.F."/>
            <person name="Dong Y."/>
            <person name="Huang W."/>
            <person name="Nel W.J."/>
            <person name="Swalarsk-Parry B.S."/>
            <person name="Vaghefi N."/>
            <person name="Wilken P.M."/>
            <person name="An Z."/>
            <person name="de Beer Z.W."/>
            <person name="De Vos L."/>
            <person name="Chen L."/>
            <person name="Duong T.A."/>
            <person name="Gao Y."/>
            <person name="Hammerbacher A."/>
            <person name="Kikkert J.R."/>
            <person name="Li Y."/>
            <person name="Li H."/>
            <person name="Li K."/>
            <person name="Li Q."/>
            <person name="Liu X."/>
            <person name="Ma X."/>
            <person name="Naidoo K."/>
            <person name="Pethybridge S.J."/>
            <person name="Sun J."/>
            <person name="Steenkamp E.T."/>
            <person name="van der Nest M.A."/>
            <person name="van Wyk S."/>
            <person name="Wingfield M.J."/>
            <person name="Xiong C."/>
            <person name="Yue Q."/>
            <person name="Zhang X."/>
        </authorList>
    </citation>
    <scope>NUCLEOTIDE SEQUENCE [LARGE SCALE GENOMIC DNA]</scope>
    <source>
        <strain evidence="2 3">DSM 5745</strain>
    </source>
</reference>
<name>A0A3D8R9G5_9EURO</name>
<comment type="caution">
    <text evidence="2">The sequence shown here is derived from an EMBL/GenBank/DDBJ whole genome shotgun (WGS) entry which is preliminary data.</text>
</comment>
<protein>
    <submittedName>
        <fullName evidence="2">Uncharacterized protein</fullName>
    </submittedName>
</protein>
<dbReference type="EMBL" id="PVWQ01000010">
    <property type="protein sequence ID" value="RDW70687.1"/>
    <property type="molecule type" value="Genomic_DNA"/>
</dbReference>
<keyword evidence="3" id="KW-1185">Reference proteome</keyword>
<proteinExistence type="predicted"/>
<evidence type="ECO:0000313" key="2">
    <source>
        <dbReference type="EMBL" id="RDW70687.1"/>
    </source>
</evidence>
<sequence>MTDTSMPCNVPGWEFDPMIQEPTFNLEPEVAGDEELWYRSQFDMQSFDVHPWQPVEVNQAYGFATPAAAKTPYQQMSLSPIQTGRAFSSRPEKLSPRFENPQADNSPYSLDDLLRTASQLATERALYMNIPPASATTANPLSPIAEQGISSPSASSSHQSIASDTDEHDVPAFEVPQVYQLPEAGNSNANAPVYLASHDVKETNLTPLEMPDGSTRFTANWLPVDPQGGFTIRSPSRHPMGVNLDPELMDYQAPLHQDHGRSHYNYRNAFISLENLGNESGV</sequence>
<evidence type="ECO:0000313" key="3">
    <source>
        <dbReference type="Proteomes" id="UP000256690"/>
    </source>
</evidence>
<dbReference type="RefSeq" id="XP_026601218.1">
    <property type="nucleotide sequence ID" value="XM_026750214.1"/>
</dbReference>
<dbReference type="GeneID" id="38118568"/>
<evidence type="ECO:0000256" key="1">
    <source>
        <dbReference type="SAM" id="MobiDB-lite"/>
    </source>
</evidence>
<accession>A0A3D8R9G5</accession>
<organism evidence="2 3">
    <name type="scientific">Aspergillus mulundensis</name>
    <dbReference type="NCBI Taxonomy" id="1810919"/>
    <lineage>
        <taxon>Eukaryota</taxon>
        <taxon>Fungi</taxon>
        <taxon>Dikarya</taxon>
        <taxon>Ascomycota</taxon>
        <taxon>Pezizomycotina</taxon>
        <taxon>Eurotiomycetes</taxon>
        <taxon>Eurotiomycetidae</taxon>
        <taxon>Eurotiales</taxon>
        <taxon>Aspergillaceae</taxon>
        <taxon>Aspergillus</taxon>
        <taxon>Aspergillus subgen. Nidulantes</taxon>
    </lineage>
</organism>
<dbReference type="AlphaFoldDB" id="A0A3D8R9G5"/>
<dbReference type="OrthoDB" id="4509688at2759"/>
<feature type="region of interest" description="Disordered" evidence="1">
    <location>
        <begin position="82"/>
        <end position="109"/>
    </location>
</feature>